<feature type="domain" description="LytR/CpsA/Psr regulator C-terminal" evidence="3">
    <location>
        <begin position="117"/>
        <end position="207"/>
    </location>
</feature>
<dbReference type="RefSeq" id="WP_101836333.1">
    <property type="nucleotide sequence ID" value="NZ_FZMO01000559.1"/>
</dbReference>
<feature type="region of interest" description="Disordered" evidence="1">
    <location>
        <begin position="51"/>
        <end position="118"/>
    </location>
</feature>
<gene>
    <name evidence="4" type="ORF">FRACA_900002</name>
</gene>
<accession>A0A2I2L2D1</accession>
<evidence type="ECO:0000256" key="2">
    <source>
        <dbReference type="SAM" id="Phobius"/>
    </source>
</evidence>
<name>A0A2I2L2D1_9ACTN</name>
<sequence>MVHGTSTPGRRRAPARRSDRLRGLWAAAVAILAVLAGILLVNLVNGGSDPGRSGGPVAAPTRSPDAATLEPSRSATPSARPTSASPKPSPPASSAARPTDTPPPAPASAGGQPGPTAPVVVLNNSRITGLADVAARRVAAAGFPVERKGNYVSVYDVPVSTIFYDDTHEDAAKALQAAVPGIEKIVPRSQTRIVVPGALILVITRDFPADPEK</sequence>
<dbReference type="EMBL" id="FZMO01000559">
    <property type="protein sequence ID" value="SNQ52074.1"/>
    <property type="molecule type" value="Genomic_DNA"/>
</dbReference>
<dbReference type="OrthoDB" id="3216542at2"/>
<proteinExistence type="predicted"/>
<keyword evidence="2" id="KW-0472">Membrane</keyword>
<dbReference type="AlphaFoldDB" id="A0A2I2L2D1"/>
<evidence type="ECO:0000313" key="5">
    <source>
        <dbReference type="Proteomes" id="UP000234331"/>
    </source>
</evidence>
<dbReference type="InterPro" id="IPR027381">
    <property type="entry name" value="LytR/CpsA/Psr_C"/>
</dbReference>
<dbReference type="Pfam" id="PF13399">
    <property type="entry name" value="LytR_C"/>
    <property type="match status" value="1"/>
</dbReference>
<organism evidence="4 5">
    <name type="scientific">Frankia canadensis</name>
    <dbReference type="NCBI Taxonomy" id="1836972"/>
    <lineage>
        <taxon>Bacteria</taxon>
        <taxon>Bacillati</taxon>
        <taxon>Actinomycetota</taxon>
        <taxon>Actinomycetes</taxon>
        <taxon>Frankiales</taxon>
        <taxon>Frankiaceae</taxon>
        <taxon>Frankia</taxon>
    </lineage>
</organism>
<evidence type="ECO:0000259" key="3">
    <source>
        <dbReference type="Pfam" id="PF13399"/>
    </source>
</evidence>
<evidence type="ECO:0000313" key="4">
    <source>
        <dbReference type="EMBL" id="SNQ52074.1"/>
    </source>
</evidence>
<keyword evidence="5" id="KW-1185">Reference proteome</keyword>
<evidence type="ECO:0000256" key="1">
    <source>
        <dbReference type="SAM" id="MobiDB-lite"/>
    </source>
</evidence>
<feature type="transmembrane region" description="Helical" evidence="2">
    <location>
        <begin position="21"/>
        <end position="44"/>
    </location>
</feature>
<keyword evidence="2" id="KW-0812">Transmembrane</keyword>
<reference evidence="4 5" key="1">
    <citation type="submission" date="2017-06" db="EMBL/GenBank/DDBJ databases">
        <authorList>
            <person name="Kim H.J."/>
            <person name="Triplett B.A."/>
        </authorList>
    </citation>
    <scope>NUCLEOTIDE SEQUENCE [LARGE SCALE GENOMIC DNA]</scope>
    <source>
        <strain evidence="4">FRACA_ARgP5</strain>
    </source>
</reference>
<protein>
    <recommendedName>
        <fullName evidence="3">LytR/CpsA/Psr regulator C-terminal domain-containing protein</fullName>
    </recommendedName>
</protein>
<keyword evidence="2" id="KW-1133">Transmembrane helix</keyword>
<dbReference type="Proteomes" id="UP000234331">
    <property type="component" value="Unassembled WGS sequence"/>
</dbReference>
<dbReference type="Gene3D" id="3.30.70.2390">
    <property type="match status" value="1"/>
</dbReference>
<feature type="compositionally biased region" description="Low complexity" evidence="1">
    <location>
        <begin position="71"/>
        <end position="99"/>
    </location>
</feature>